<name>A0A8H5B4P4_9AGAR</name>
<protein>
    <submittedName>
        <fullName evidence="2">Uncharacterized protein</fullName>
    </submittedName>
</protein>
<gene>
    <name evidence="2" type="ORF">D9619_006147</name>
</gene>
<proteinExistence type="predicted"/>
<evidence type="ECO:0000313" key="3">
    <source>
        <dbReference type="Proteomes" id="UP000567179"/>
    </source>
</evidence>
<evidence type="ECO:0000313" key="2">
    <source>
        <dbReference type="EMBL" id="KAF5316545.1"/>
    </source>
</evidence>
<dbReference type="OrthoDB" id="3212455at2759"/>
<organism evidence="2 3">
    <name type="scientific">Psilocybe cf. subviscida</name>
    <dbReference type="NCBI Taxonomy" id="2480587"/>
    <lineage>
        <taxon>Eukaryota</taxon>
        <taxon>Fungi</taxon>
        <taxon>Dikarya</taxon>
        <taxon>Basidiomycota</taxon>
        <taxon>Agaricomycotina</taxon>
        <taxon>Agaricomycetes</taxon>
        <taxon>Agaricomycetidae</taxon>
        <taxon>Agaricales</taxon>
        <taxon>Agaricineae</taxon>
        <taxon>Strophariaceae</taxon>
        <taxon>Psilocybe</taxon>
    </lineage>
</organism>
<keyword evidence="3" id="KW-1185">Reference proteome</keyword>
<comment type="caution">
    <text evidence="2">The sequence shown here is derived from an EMBL/GenBank/DDBJ whole genome shotgun (WGS) entry which is preliminary data.</text>
</comment>
<accession>A0A8H5B4P4</accession>
<dbReference type="EMBL" id="JAACJJ010000042">
    <property type="protein sequence ID" value="KAF5316545.1"/>
    <property type="molecule type" value="Genomic_DNA"/>
</dbReference>
<sequence>MFADGSYAVALVDNRVTIVQAARTHSKAEKYLDVITYFPFGERDFLPTPVPDARIASSDLLAVLPLSKNANRSATKCGTSSGKRFGFGGEEILELPVSEFTKFVQFSARHESQCEKENRGQSQASDKHAKRSGSLYRKVMSRRF</sequence>
<feature type="region of interest" description="Disordered" evidence="1">
    <location>
        <begin position="111"/>
        <end position="133"/>
    </location>
</feature>
<evidence type="ECO:0000256" key="1">
    <source>
        <dbReference type="SAM" id="MobiDB-lite"/>
    </source>
</evidence>
<dbReference type="Proteomes" id="UP000567179">
    <property type="component" value="Unassembled WGS sequence"/>
</dbReference>
<reference evidence="2 3" key="1">
    <citation type="journal article" date="2020" name="ISME J.">
        <title>Uncovering the hidden diversity of litter-decomposition mechanisms in mushroom-forming fungi.</title>
        <authorList>
            <person name="Floudas D."/>
            <person name="Bentzer J."/>
            <person name="Ahren D."/>
            <person name="Johansson T."/>
            <person name="Persson P."/>
            <person name="Tunlid A."/>
        </authorList>
    </citation>
    <scope>NUCLEOTIDE SEQUENCE [LARGE SCALE GENOMIC DNA]</scope>
    <source>
        <strain evidence="2 3">CBS 101986</strain>
    </source>
</reference>
<dbReference type="AlphaFoldDB" id="A0A8H5B4P4"/>